<keyword evidence="3" id="KW-1185">Reference proteome</keyword>
<gene>
    <name evidence="2" type="ORF">ARAM_002832</name>
</gene>
<evidence type="ECO:0000313" key="2">
    <source>
        <dbReference type="EMBL" id="KKK14864.1"/>
    </source>
</evidence>
<dbReference type="SUPFAM" id="SSF55144">
    <property type="entry name" value="LigT-like"/>
    <property type="match status" value="1"/>
</dbReference>
<protein>
    <recommendedName>
        <fullName evidence="4">RNA ligase/cyclic nucleotide phosphodiesterase</fullName>
    </recommendedName>
</protein>
<sequence>MSSVAASEDNPFQPLISQTNSDPAQLQSRYENHRATRNAQQAANILAADFDGWSLDEILIRLEGPGKEEGFVDPRNCLVIWARPPSHVRELIGFVQKKLGRLIYCSSTVLMPLDNLHMTVLEAAHSLTQEQIQTLVDTLNSSTEISTGEIADYTYNHRARLIKPMVSFDSAAMALSFVPAAAEDSRAKRSLKEDSYSYHHLRRDIFEMVRSAGIPVASRYSVPSAHVTIARFITQDGFTDHSTEEKPQVSVSRSRVKLLIDKIEEINKRLEAAYWPQDNGTMNAGEWLVGQEKGLVIRKGRLWYGGGEDVELGKGY</sequence>
<feature type="compositionally biased region" description="Polar residues" evidence="1">
    <location>
        <begin position="15"/>
        <end position="29"/>
    </location>
</feature>
<accession>A0A0F8U550</accession>
<dbReference type="Proteomes" id="UP000034291">
    <property type="component" value="Unassembled WGS sequence"/>
</dbReference>
<dbReference type="EMBL" id="JZBS01003454">
    <property type="protein sequence ID" value="KKK14864.1"/>
    <property type="molecule type" value="Genomic_DNA"/>
</dbReference>
<organism evidence="2 3">
    <name type="scientific">Aspergillus rambellii</name>
    <dbReference type="NCBI Taxonomy" id="308745"/>
    <lineage>
        <taxon>Eukaryota</taxon>
        <taxon>Fungi</taxon>
        <taxon>Dikarya</taxon>
        <taxon>Ascomycota</taxon>
        <taxon>Pezizomycotina</taxon>
        <taxon>Eurotiomycetes</taxon>
        <taxon>Eurotiomycetidae</taxon>
        <taxon>Eurotiales</taxon>
        <taxon>Aspergillaceae</taxon>
        <taxon>Aspergillus</taxon>
        <taxon>Aspergillus subgen. Nidulantes</taxon>
    </lineage>
</organism>
<evidence type="ECO:0008006" key="4">
    <source>
        <dbReference type="Google" id="ProtNLM"/>
    </source>
</evidence>
<comment type="caution">
    <text evidence="2">The sequence shown here is derived from an EMBL/GenBank/DDBJ whole genome shotgun (WGS) entry which is preliminary data.</text>
</comment>
<reference evidence="2 3" key="1">
    <citation type="submission" date="2015-02" db="EMBL/GenBank/DDBJ databases">
        <title>Draft Genome Sequences of Two Closely-Related Aflatoxigenic Aspergillus Species Obtained from the Cote d'Ivoire.</title>
        <authorList>
            <person name="Moore G.G."/>
            <person name="Beltz S.B."/>
            <person name="Mack B.M."/>
        </authorList>
    </citation>
    <scope>NUCLEOTIDE SEQUENCE [LARGE SCALE GENOMIC DNA]</scope>
    <source>
        <strain evidence="2 3">SRRC1468</strain>
    </source>
</reference>
<evidence type="ECO:0000313" key="3">
    <source>
        <dbReference type="Proteomes" id="UP000034291"/>
    </source>
</evidence>
<name>A0A0F8U550_9EURO</name>
<dbReference type="InterPro" id="IPR009097">
    <property type="entry name" value="Cyclic_Pdiesterase"/>
</dbReference>
<dbReference type="AlphaFoldDB" id="A0A0F8U550"/>
<feature type="region of interest" description="Disordered" evidence="1">
    <location>
        <begin position="1"/>
        <end position="29"/>
    </location>
</feature>
<dbReference type="STRING" id="308745.A0A0F8U550"/>
<proteinExistence type="predicted"/>
<dbReference type="OrthoDB" id="2967263at2759"/>
<evidence type="ECO:0000256" key="1">
    <source>
        <dbReference type="SAM" id="MobiDB-lite"/>
    </source>
</evidence>